<gene>
    <name evidence="2" type="ORF">MNOR_LOCUS24574</name>
</gene>
<evidence type="ECO:0000313" key="2">
    <source>
        <dbReference type="EMBL" id="CAL4124512.1"/>
    </source>
</evidence>
<protein>
    <submittedName>
        <fullName evidence="2">Uncharacterized protein</fullName>
    </submittedName>
</protein>
<feature type="region of interest" description="Disordered" evidence="1">
    <location>
        <begin position="142"/>
        <end position="186"/>
    </location>
</feature>
<accession>A0AAV2RKC9</accession>
<keyword evidence="3" id="KW-1185">Reference proteome</keyword>
<feature type="compositionally biased region" description="Basic residues" evidence="1">
    <location>
        <begin position="155"/>
        <end position="170"/>
    </location>
</feature>
<organism evidence="2 3">
    <name type="scientific">Meganyctiphanes norvegica</name>
    <name type="common">Northern krill</name>
    <name type="synonym">Thysanopoda norvegica</name>
    <dbReference type="NCBI Taxonomy" id="48144"/>
    <lineage>
        <taxon>Eukaryota</taxon>
        <taxon>Metazoa</taxon>
        <taxon>Ecdysozoa</taxon>
        <taxon>Arthropoda</taxon>
        <taxon>Crustacea</taxon>
        <taxon>Multicrustacea</taxon>
        <taxon>Malacostraca</taxon>
        <taxon>Eumalacostraca</taxon>
        <taxon>Eucarida</taxon>
        <taxon>Euphausiacea</taxon>
        <taxon>Euphausiidae</taxon>
        <taxon>Meganyctiphanes</taxon>
    </lineage>
</organism>
<dbReference type="Proteomes" id="UP001497623">
    <property type="component" value="Unassembled WGS sequence"/>
</dbReference>
<proteinExistence type="predicted"/>
<dbReference type="AlphaFoldDB" id="A0AAV2RKC9"/>
<evidence type="ECO:0000313" key="3">
    <source>
        <dbReference type="Proteomes" id="UP001497623"/>
    </source>
</evidence>
<feature type="compositionally biased region" description="Acidic residues" evidence="1">
    <location>
        <begin position="175"/>
        <end position="186"/>
    </location>
</feature>
<comment type="caution">
    <text evidence="2">The sequence shown here is derived from an EMBL/GenBank/DDBJ whole genome shotgun (WGS) entry which is preliminary data.</text>
</comment>
<reference evidence="2 3" key="1">
    <citation type="submission" date="2024-05" db="EMBL/GenBank/DDBJ databases">
        <authorList>
            <person name="Wallberg A."/>
        </authorList>
    </citation>
    <scope>NUCLEOTIDE SEQUENCE [LARGE SCALE GENOMIC DNA]</scope>
</reference>
<dbReference type="EMBL" id="CAXKWB010022678">
    <property type="protein sequence ID" value="CAL4124512.1"/>
    <property type="molecule type" value="Genomic_DNA"/>
</dbReference>
<sequence>KIQLEDVLGGWCNKNVEPQASYADPLPPSMQGLNMDEFYEVDIDWRMLTTARPKTRTEEEIFSKLVDMGRLQLQRIRQEAERRADGKDWRGRVVKVVPGRGSVPEVRLPCCKECGEELCQGLCKDYMYQNYARVVIEAKKDDEESDDVVDTTEKKKVKKKKGRKRRKKKKKEVDVAEDEDADDEEE</sequence>
<name>A0AAV2RKC9_MEGNR</name>
<evidence type="ECO:0000256" key="1">
    <source>
        <dbReference type="SAM" id="MobiDB-lite"/>
    </source>
</evidence>
<feature type="non-terminal residue" evidence="2">
    <location>
        <position position="1"/>
    </location>
</feature>